<dbReference type="EMBL" id="CP013067">
    <property type="protein sequence ID" value="ALP43329.1"/>
    <property type="molecule type" value="Genomic_DNA"/>
</dbReference>
<reference evidence="2" key="1">
    <citation type="submission" date="2015-10" db="EMBL/GenBank/DDBJ databases">
        <title>Complete Genome Sequence of Aeromonas schubertii strain WL1483.</title>
        <authorList>
            <person name="Liu L."/>
        </authorList>
    </citation>
    <scope>NUCLEOTIDE SEQUENCE [LARGE SCALE GENOMIC DNA]</scope>
    <source>
        <strain evidence="2">WL1483</strain>
    </source>
</reference>
<evidence type="ECO:0000313" key="1">
    <source>
        <dbReference type="EMBL" id="ALP43329.1"/>
    </source>
</evidence>
<dbReference type="InterPro" id="IPR021109">
    <property type="entry name" value="Peptidase_aspartic_dom_sf"/>
</dbReference>
<evidence type="ECO:0000313" key="2">
    <source>
        <dbReference type="Proteomes" id="UP000058114"/>
    </source>
</evidence>
<dbReference type="SUPFAM" id="SSF50630">
    <property type="entry name" value="Acid proteases"/>
    <property type="match status" value="1"/>
</dbReference>
<dbReference type="Proteomes" id="UP000058114">
    <property type="component" value="Chromosome"/>
</dbReference>
<gene>
    <name evidence="1" type="ORF">WL1483_3910</name>
</gene>
<sequence>MSSIAPKTARWFWLLAWLALLGLLTLYFSERSRPGVSADGALLLPRDASGHYRLEGAINGQPVQLLLDTGATLISLPQSVADRLGIHPTGQTRVSTAAGTVLVGTGHIDSLEMGPLTLYDLAVFINPAQDGQQVLVGMNALARLELIQKERQLLLRPLQE</sequence>
<keyword evidence="1" id="KW-0645">Protease</keyword>
<dbReference type="KEGG" id="asr:WL1483_3910"/>
<name>A0A0S2SNL6_9GAMM</name>
<dbReference type="STRING" id="652.WL1483_3910"/>
<dbReference type="CDD" id="cd05483">
    <property type="entry name" value="retropepsin_like_bacteria"/>
    <property type="match status" value="1"/>
</dbReference>
<dbReference type="InterPro" id="IPR001969">
    <property type="entry name" value="Aspartic_peptidase_AS"/>
</dbReference>
<reference evidence="1 2" key="2">
    <citation type="journal article" date="2016" name="Genome Announc.">
        <title>Complete Genome Sequence of the Highly Virulent Aeromonas schubertii Strain WL1483, Isolated from Diseased Snakehead Fish (Channa argus) in China.</title>
        <authorList>
            <person name="Liu L."/>
            <person name="Li N."/>
            <person name="Zhang D."/>
            <person name="Fu X."/>
            <person name="Shi C."/>
            <person name="Lin Q."/>
            <person name="Hao G."/>
        </authorList>
    </citation>
    <scope>NUCLEOTIDE SEQUENCE [LARGE SCALE GENOMIC DNA]</scope>
    <source>
        <strain evidence="1 2">WL1483</strain>
    </source>
</reference>
<dbReference type="PROSITE" id="PS00141">
    <property type="entry name" value="ASP_PROTEASE"/>
    <property type="match status" value="1"/>
</dbReference>
<dbReference type="InterPro" id="IPR034122">
    <property type="entry name" value="Retropepsin-like_bacterial"/>
</dbReference>
<keyword evidence="1" id="KW-0378">Hydrolase</keyword>
<proteinExistence type="predicted"/>
<dbReference type="OrthoDB" id="185963at2"/>
<dbReference type="PATRIC" id="fig|652.5.peg.3439"/>
<dbReference type="AlphaFoldDB" id="A0A0S2SNL6"/>
<dbReference type="GO" id="GO:0004190">
    <property type="term" value="F:aspartic-type endopeptidase activity"/>
    <property type="evidence" value="ECO:0007669"/>
    <property type="project" value="InterPro"/>
</dbReference>
<dbReference type="Pfam" id="PF13975">
    <property type="entry name" value="gag-asp_proteas"/>
    <property type="match status" value="1"/>
</dbReference>
<protein>
    <submittedName>
        <fullName evidence="1">Putative aspartyl protease</fullName>
    </submittedName>
</protein>
<dbReference type="InterPro" id="IPR011969">
    <property type="entry name" value="Clan_AA_Asp_peptidase_C"/>
</dbReference>
<dbReference type="NCBIfam" id="TIGR02281">
    <property type="entry name" value="clan_AA_DTGA"/>
    <property type="match status" value="1"/>
</dbReference>
<dbReference type="GO" id="GO:0006508">
    <property type="term" value="P:proteolysis"/>
    <property type="evidence" value="ECO:0007669"/>
    <property type="project" value="UniProtKB-KW"/>
</dbReference>
<dbReference type="Gene3D" id="2.40.70.10">
    <property type="entry name" value="Acid Proteases"/>
    <property type="match status" value="1"/>
</dbReference>
<accession>A0A0S2SNL6</accession>
<dbReference type="RefSeq" id="WP_050666602.1">
    <property type="nucleotide sequence ID" value="NZ_CDDB01000052.1"/>
</dbReference>
<organism evidence="1 2">
    <name type="scientific">Aeromonas schubertii</name>
    <dbReference type="NCBI Taxonomy" id="652"/>
    <lineage>
        <taxon>Bacteria</taxon>
        <taxon>Pseudomonadati</taxon>
        <taxon>Pseudomonadota</taxon>
        <taxon>Gammaproteobacteria</taxon>
        <taxon>Aeromonadales</taxon>
        <taxon>Aeromonadaceae</taxon>
        <taxon>Aeromonas</taxon>
    </lineage>
</organism>